<dbReference type="SMART" id="SM00046">
    <property type="entry name" value="DAGKc"/>
    <property type="match status" value="1"/>
</dbReference>
<keyword evidence="11" id="KW-0156">Chromatin regulator</keyword>
<dbReference type="PANTHER" id="PTHR12358">
    <property type="entry name" value="SPHINGOSINE KINASE"/>
    <property type="match status" value="1"/>
</dbReference>
<reference evidence="18" key="1">
    <citation type="submission" date="2021-02" db="EMBL/GenBank/DDBJ databases">
        <authorList>
            <person name="Nowell W R."/>
        </authorList>
    </citation>
    <scope>NUCLEOTIDE SEQUENCE</scope>
</reference>
<keyword evidence="9" id="KW-0418">Kinase</keyword>
<evidence type="ECO:0000256" key="7">
    <source>
        <dbReference type="ARBA" id="ARBA00022679"/>
    </source>
</evidence>
<dbReference type="FunFam" id="3.40.50.10330:FF:000005">
    <property type="entry name" value="Sphingosine kinase 2"/>
    <property type="match status" value="1"/>
</dbReference>
<feature type="region of interest" description="Disordered" evidence="15">
    <location>
        <begin position="137"/>
        <end position="156"/>
    </location>
</feature>
<dbReference type="InterPro" id="IPR045540">
    <property type="entry name" value="YegS/DAGK_C"/>
</dbReference>
<dbReference type="EC" id="2.7.1.91" evidence="14"/>
<evidence type="ECO:0000256" key="9">
    <source>
        <dbReference type="ARBA" id="ARBA00022777"/>
    </source>
</evidence>
<dbReference type="GO" id="GO:0046982">
    <property type="term" value="F:protein heterodimerization activity"/>
    <property type="evidence" value="ECO:0007669"/>
    <property type="project" value="InterPro"/>
</dbReference>
<name>A0A814X9A7_ADIRI</name>
<dbReference type="GO" id="GO:0016020">
    <property type="term" value="C:membrane"/>
    <property type="evidence" value="ECO:0007669"/>
    <property type="project" value="TreeGrafter"/>
</dbReference>
<dbReference type="InterPro" id="IPR017438">
    <property type="entry name" value="ATP-NAD_kinase_N"/>
</dbReference>
<keyword evidence="6" id="KW-0158">Chromosome</keyword>
<dbReference type="InterPro" id="IPR050187">
    <property type="entry name" value="Lipid_Phosphate_FormReg"/>
</dbReference>
<evidence type="ECO:0000256" key="3">
    <source>
        <dbReference type="ARBA" id="ARBA00004308"/>
    </source>
</evidence>
<evidence type="ECO:0000259" key="17">
    <source>
        <dbReference type="PROSITE" id="PS51154"/>
    </source>
</evidence>
<dbReference type="SUPFAM" id="SSF47113">
    <property type="entry name" value="Histone-fold"/>
    <property type="match status" value="1"/>
</dbReference>
<dbReference type="GO" id="GO:0012505">
    <property type="term" value="C:endomembrane system"/>
    <property type="evidence" value="ECO:0007669"/>
    <property type="project" value="UniProtKB-SubCell"/>
</dbReference>
<dbReference type="GO" id="GO:0008481">
    <property type="term" value="F:sphingosine kinase activity"/>
    <property type="evidence" value="ECO:0007669"/>
    <property type="project" value="UniProtKB-EC"/>
</dbReference>
<keyword evidence="12" id="KW-0472">Membrane</keyword>
<dbReference type="AlphaFoldDB" id="A0A814X9A7"/>
<accession>A0A814X9A7</accession>
<proteinExistence type="predicted"/>
<feature type="domain" description="Macro" evidence="17">
    <location>
        <begin position="185"/>
        <end position="371"/>
    </location>
</feature>
<comment type="function">
    <text evidence="1">Core component of nucleosome. Nucleosomes wrap and compact DNA into chromatin, limiting DNA accessibility to the cellular machineries which require DNA as a template. Histones thereby play a central role in transcription regulation, DNA repair, DNA replication and chromosomal stability. DNA accessibility is regulated via a complex set of post-translational modifications of histones, also called histone code, and nucleosome remodeling.</text>
</comment>
<dbReference type="PROSITE" id="PS51154">
    <property type="entry name" value="MACRO"/>
    <property type="match status" value="1"/>
</dbReference>
<dbReference type="Gene3D" id="3.40.50.10330">
    <property type="entry name" value="Probable inorganic polyphosphate/atp-NAD kinase, domain 1"/>
    <property type="match status" value="1"/>
</dbReference>
<dbReference type="GO" id="GO:0030527">
    <property type="term" value="F:structural constituent of chromatin"/>
    <property type="evidence" value="ECO:0007669"/>
    <property type="project" value="InterPro"/>
</dbReference>
<dbReference type="InterPro" id="IPR001206">
    <property type="entry name" value="Diacylglycerol_kinase_cat_dom"/>
</dbReference>
<dbReference type="InterPro" id="IPR032454">
    <property type="entry name" value="Histone_H2A_C"/>
</dbReference>
<evidence type="ECO:0000256" key="14">
    <source>
        <dbReference type="ARBA" id="ARBA00044037"/>
    </source>
</evidence>
<evidence type="ECO:0000256" key="13">
    <source>
        <dbReference type="ARBA" id="ARBA00023269"/>
    </source>
</evidence>
<dbReference type="PRINTS" id="PR00620">
    <property type="entry name" value="HISTONEH2A"/>
</dbReference>
<dbReference type="Pfam" id="PF19279">
    <property type="entry name" value="YegS_C"/>
    <property type="match status" value="1"/>
</dbReference>
<feature type="domain" description="DAGKc" evidence="16">
    <location>
        <begin position="497"/>
        <end position="646"/>
    </location>
</feature>
<dbReference type="PROSITE" id="PS50146">
    <property type="entry name" value="DAGK"/>
    <property type="match status" value="1"/>
</dbReference>
<dbReference type="Pfam" id="PF16211">
    <property type="entry name" value="Histone_H2A_C"/>
    <property type="match status" value="1"/>
</dbReference>
<dbReference type="SUPFAM" id="SSF52949">
    <property type="entry name" value="Macro domain-like"/>
    <property type="match status" value="1"/>
</dbReference>
<dbReference type="Gene3D" id="1.10.20.10">
    <property type="entry name" value="Histone, subunit A"/>
    <property type="match status" value="1"/>
</dbReference>
<dbReference type="InterPro" id="IPR016064">
    <property type="entry name" value="NAD/diacylglycerol_kinase_sf"/>
</dbReference>
<evidence type="ECO:0000256" key="2">
    <source>
        <dbReference type="ARBA" id="ARBA00004286"/>
    </source>
</evidence>
<keyword evidence="13" id="KW-0544">Nucleosome core</keyword>
<dbReference type="GO" id="GO:0046512">
    <property type="term" value="P:sphingosine biosynthetic process"/>
    <property type="evidence" value="ECO:0007669"/>
    <property type="project" value="TreeGrafter"/>
</dbReference>
<dbReference type="Pfam" id="PF00125">
    <property type="entry name" value="Histone"/>
    <property type="match status" value="1"/>
</dbReference>
<organism evidence="18 19">
    <name type="scientific">Adineta ricciae</name>
    <name type="common">Rotifer</name>
    <dbReference type="NCBI Taxonomy" id="249248"/>
    <lineage>
        <taxon>Eukaryota</taxon>
        <taxon>Metazoa</taxon>
        <taxon>Spiralia</taxon>
        <taxon>Gnathifera</taxon>
        <taxon>Rotifera</taxon>
        <taxon>Eurotatoria</taxon>
        <taxon>Bdelloidea</taxon>
        <taxon>Adinetida</taxon>
        <taxon>Adinetidae</taxon>
        <taxon>Adineta</taxon>
    </lineage>
</organism>
<dbReference type="GO" id="GO:0003677">
    <property type="term" value="F:DNA binding"/>
    <property type="evidence" value="ECO:0007669"/>
    <property type="project" value="InterPro"/>
</dbReference>
<comment type="subunit">
    <text evidence="4">The nucleosome is a histone octamer containing two molecules each of H2A, H2B, H3 and H4 assembled in one H3-H4 heterotetramer and two H2A-H2B heterodimers. The octamer wraps approximately 147 bp of DNA.</text>
</comment>
<dbReference type="InterPro" id="IPR043472">
    <property type="entry name" value="Macro_dom-like"/>
</dbReference>
<dbReference type="InterPro" id="IPR002589">
    <property type="entry name" value="Macro_dom"/>
</dbReference>
<comment type="caution">
    <text evidence="18">The sequence shown here is derived from an EMBL/GenBank/DDBJ whole genome shotgun (WGS) entry which is preliminary data.</text>
</comment>
<keyword evidence="19" id="KW-1185">Reference proteome</keyword>
<evidence type="ECO:0000256" key="12">
    <source>
        <dbReference type="ARBA" id="ARBA00023136"/>
    </source>
</evidence>
<dbReference type="SMART" id="SM00414">
    <property type="entry name" value="H2A"/>
    <property type="match status" value="1"/>
</dbReference>
<evidence type="ECO:0000256" key="8">
    <source>
        <dbReference type="ARBA" id="ARBA00022741"/>
    </source>
</evidence>
<evidence type="ECO:0000256" key="1">
    <source>
        <dbReference type="ARBA" id="ARBA00002001"/>
    </source>
</evidence>
<dbReference type="Pfam" id="PF01661">
    <property type="entry name" value="Macro"/>
    <property type="match status" value="1"/>
</dbReference>
<evidence type="ECO:0000256" key="15">
    <source>
        <dbReference type="SAM" id="MobiDB-lite"/>
    </source>
</evidence>
<gene>
    <name evidence="18" type="ORF">XAT740_LOCUS24389</name>
</gene>
<sequence>MAPRTGKKARVSRSSRAGIIFPVARMHRYLKSAPLATNRVTKSAAVYLAAVAEYLVAELLELSGNAARDNRRTRIVPRHVFLAVATDEELNKLLRSCVIPEGGVLPSILSLKDPTKTGSNSNQSSFSSLQSTTAAAATTTKTATKGKATKRTTAKPALTKGGLGSFTVLGAPKSKAAALKGTAITTLSERVLNRGQKLTVVQGNIINITADAIVHPTNNSLSLGGEVGHALGAAGGRELKEALSEAAKTKSLAQTSDVTITDAPNLSATHLIHVNSPTWNAASQAECIADLDKAALNILNLAEEQGLTSVAIPSISSGNAGFPKQTAAQTILAALSKFFRQNATTKLQQVFFVLYDAESVNVYTTELQHNFHLYGHSTKKRYVLQLSPTHLSITTISNETDIRMVPIDDIYGCLCMKSVHKTNQCLITFYIYALRPSRGLSGILSSKRTFHRSKYIFAYGKYDNFDANQAEIIRWHRHVTDAIYLRRNLPIDIVTTKRDKRALVLVNPASGAGKAYRMIMEHVIGIWAEAEFNHQLLITEYAGHARDFVQSLDLNEWSGIVVASGDGLLYEVINGLLSRNDWQDTLKLPIGHLPCGSGNAFITSIVRHSKQRIADSMSQFLIQSAVLIATHQVLPFDMAVIDTCDGQRVFSLLSVEWAVIADVDCDNKERNADFGFLSFGLGGTRFTIEAIKRILRPRVYNGYIDYLPYEVTDDTVQSVQITPNTTTAQLHHHLLPLNEPIPIDSSTSKWRRIDGPFAYVLVTSKSALSKDTVSSPQSSLADGYLTLQFIRTRDSSRINLAKMFIGLDDGTHFDYDFVEWMPVRAFRIVPSETEGNLMVDGEKVAYGPLQGEVLPSIARCMGKQPRID</sequence>
<keyword evidence="13" id="KW-0238">DNA-binding</keyword>
<dbReference type="GO" id="GO:0005524">
    <property type="term" value="F:ATP binding"/>
    <property type="evidence" value="ECO:0007669"/>
    <property type="project" value="UniProtKB-KW"/>
</dbReference>
<evidence type="ECO:0000256" key="6">
    <source>
        <dbReference type="ARBA" id="ARBA00022454"/>
    </source>
</evidence>
<evidence type="ECO:0000256" key="10">
    <source>
        <dbReference type="ARBA" id="ARBA00022840"/>
    </source>
</evidence>
<dbReference type="SUPFAM" id="SSF111331">
    <property type="entry name" value="NAD kinase/diacylglycerol kinase-like"/>
    <property type="match status" value="1"/>
</dbReference>
<dbReference type="PANTHER" id="PTHR12358:SF112">
    <property type="entry name" value="LD11247P-RELATED"/>
    <property type="match status" value="1"/>
</dbReference>
<dbReference type="Gene3D" id="2.60.200.40">
    <property type="match status" value="1"/>
</dbReference>
<evidence type="ECO:0000259" key="16">
    <source>
        <dbReference type="PROSITE" id="PS50146"/>
    </source>
</evidence>
<evidence type="ECO:0000313" key="18">
    <source>
        <dbReference type="EMBL" id="CAF1214792.1"/>
    </source>
</evidence>
<dbReference type="InterPro" id="IPR009072">
    <property type="entry name" value="Histone-fold"/>
</dbReference>
<dbReference type="GO" id="GO:0042981">
    <property type="term" value="P:regulation of apoptotic process"/>
    <property type="evidence" value="ECO:0007669"/>
    <property type="project" value="UniProtKB-ARBA"/>
</dbReference>
<feature type="compositionally biased region" description="Low complexity" evidence="15">
    <location>
        <begin position="137"/>
        <end position="146"/>
    </location>
</feature>
<dbReference type="GO" id="GO:0000786">
    <property type="term" value="C:nucleosome"/>
    <property type="evidence" value="ECO:0007669"/>
    <property type="project" value="UniProtKB-KW"/>
</dbReference>
<keyword evidence="7" id="KW-0808">Transferase</keyword>
<keyword evidence="10" id="KW-0067">ATP-binding</keyword>
<evidence type="ECO:0000256" key="5">
    <source>
        <dbReference type="ARBA" id="ARBA00017642"/>
    </source>
</evidence>
<dbReference type="Pfam" id="PF00781">
    <property type="entry name" value="DAGK_cat"/>
    <property type="match status" value="1"/>
</dbReference>
<dbReference type="CDD" id="cd00074">
    <property type="entry name" value="HFD_H2A"/>
    <property type="match status" value="1"/>
</dbReference>
<comment type="subcellular location">
    <subcellularLocation>
        <location evidence="2">Chromosome</location>
    </subcellularLocation>
    <subcellularLocation>
        <location evidence="3">Endomembrane system</location>
    </subcellularLocation>
</comment>
<keyword evidence="8" id="KW-0547">Nucleotide-binding</keyword>
<dbReference type="Proteomes" id="UP000663828">
    <property type="component" value="Unassembled WGS sequence"/>
</dbReference>
<evidence type="ECO:0000256" key="4">
    <source>
        <dbReference type="ARBA" id="ARBA00011538"/>
    </source>
</evidence>
<dbReference type="SMART" id="SM00506">
    <property type="entry name" value="A1pp"/>
    <property type="match status" value="1"/>
</dbReference>
<protein>
    <recommendedName>
        <fullName evidence="5">Histone H2A</fullName>
        <ecNumber evidence="14">2.7.1.91</ecNumber>
    </recommendedName>
</protein>
<evidence type="ECO:0000313" key="19">
    <source>
        <dbReference type="Proteomes" id="UP000663828"/>
    </source>
</evidence>
<dbReference type="GO" id="GO:0006325">
    <property type="term" value="P:chromatin organization"/>
    <property type="evidence" value="ECO:0007669"/>
    <property type="project" value="UniProtKB-KW"/>
</dbReference>
<dbReference type="Gene3D" id="3.40.220.10">
    <property type="entry name" value="Leucine Aminopeptidase, subunit E, domain 1"/>
    <property type="match status" value="1"/>
</dbReference>
<dbReference type="EMBL" id="CAJNOR010001883">
    <property type="protein sequence ID" value="CAF1214792.1"/>
    <property type="molecule type" value="Genomic_DNA"/>
</dbReference>
<evidence type="ECO:0000256" key="11">
    <source>
        <dbReference type="ARBA" id="ARBA00022853"/>
    </source>
</evidence>
<dbReference type="InterPro" id="IPR007125">
    <property type="entry name" value="H2A/H2B/H3"/>
</dbReference>
<dbReference type="InterPro" id="IPR002119">
    <property type="entry name" value="Histone_H2A"/>
</dbReference>
<dbReference type="GO" id="GO:0005737">
    <property type="term" value="C:cytoplasm"/>
    <property type="evidence" value="ECO:0007669"/>
    <property type="project" value="TreeGrafter"/>
</dbReference>